<dbReference type="NCBIfam" id="TIGR01313">
    <property type="entry name" value="therm_gnt_kin"/>
    <property type="match status" value="1"/>
</dbReference>
<name>A0A975FR56_9MICO</name>
<dbReference type="SUPFAM" id="SSF52540">
    <property type="entry name" value="P-loop containing nucleoside triphosphate hydrolases"/>
    <property type="match status" value="1"/>
</dbReference>
<dbReference type="InterPro" id="IPR031322">
    <property type="entry name" value="Shikimate/glucono_kinase"/>
</dbReference>
<keyword evidence="4 9" id="KW-0808">Transferase</keyword>
<evidence type="ECO:0000256" key="5">
    <source>
        <dbReference type="ARBA" id="ARBA00022741"/>
    </source>
</evidence>
<dbReference type="GO" id="GO:0005975">
    <property type="term" value="P:carbohydrate metabolic process"/>
    <property type="evidence" value="ECO:0007669"/>
    <property type="project" value="InterPro"/>
</dbReference>
<dbReference type="AlphaFoldDB" id="A0A975FR56"/>
<dbReference type="InterPro" id="IPR006001">
    <property type="entry name" value="Therm_gnt_kin"/>
</dbReference>
<evidence type="ECO:0000256" key="9">
    <source>
        <dbReference type="RuleBase" id="RU363066"/>
    </source>
</evidence>
<dbReference type="PANTHER" id="PTHR43442">
    <property type="entry name" value="GLUCONOKINASE-RELATED"/>
    <property type="match status" value="1"/>
</dbReference>
<dbReference type="InterPro" id="IPR027417">
    <property type="entry name" value="P-loop_NTPase"/>
</dbReference>
<dbReference type="EC" id="2.7.1.12" evidence="3 9"/>
<keyword evidence="11" id="KW-1185">Reference proteome</keyword>
<evidence type="ECO:0000256" key="2">
    <source>
        <dbReference type="ARBA" id="ARBA00008420"/>
    </source>
</evidence>
<evidence type="ECO:0000256" key="3">
    <source>
        <dbReference type="ARBA" id="ARBA00012054"/>
    </source>
</evidence>
<comment type="similarity">
    <text evidence="2 9">Belongs to the gluconokinase GntK/GntV family.</text>
</comment>
<keyword evidence="5 9" id="KW-0547">Nucleotide-binding</keyword>
<dbReference type="Proteomes" id="UP000671914">
    <property type="component" value="Chromosome"/>
</dbReference>
<organism evidence="10 11">
    <name type="scientific">Agromyces archimandritae</name>
    <dbReference type="NCBI Taxonomy" id="2781962"/>
    <lineage>
        <taxon>Bacteria</taxon>
        <taxon>Bacillati</taxon>
        <taxon>Actinomycetota</taxon>
        <taxon>Actinomycetes</taxon>
        <taxon>Micrococcales</taxon>
        <taxon>Microbacteriaceae</taxon>
        <taxon>Agromyces</taxon>
    </lineage>
</organism>
<evidence type="ECO:0000256" key="4">
    <source>
        <dbReference type="ARBA" id="ARBA00022679"/>
    </source>
</evidence>
<evidence type="ECO:0000256" key="1">
    <source>
        <dbReference type="ARBA" id="ARBA00004761"/>
    </source>
</evidence>
<evidence type="ECO:0000313" key="10">
    <source>
        <dbReference type="EMBL" id="QTX06193.1"/>
    </source>
</evidence>
<comment type="catalytic activity">
    <reaction evidence="8 9">
        <text>D-gluconate + ATP = 6-phospho-D-gluconate + ADP + H(+)</text>
        <dbReference type="Rhea" id="RHEA:19433"/>
        <dbReference type="ChEBI" id="CHEBI:15378"/>
        <dbReference type="ChEBI" id="CHEBI:18391"/>
        <dbReference type="ChEBI" id="CHEBI:30616"/>
        <dbReference type="ChEBI" id="CHEBI:58759"/>
        <dbReference type="ChEBI" id="CHEBI:456216"/>
        <dbReference type="EC" id="2.7.1.12"/>
    </reaction>
</comment>
<evidence type="ECO:0000256" key="7">
    <source>
        <dbReference type="ARBA" id="ARBA00022840"/>
    </source>
</evidence>
<proteinExistence type="inferred from homology"/>
<gene>
    <name evidence="10" type="ORF">G127AT_06635</name>
</gene>
<dbReference type="KEGG" id="aarc:G127AT_06635"/>
<sequence length="162" mass="17487">MGASGAGKTTVGRILASRLGLPFVDADEIHPEINRAKMAAGIPLGDDDRAPWLDEVGSVAAAADDGVIVACSALKREYRDRLRSHVPDLFVIELESDRDVLASRLARRMRHFMPPSLLDSQLEILEPLEDDEPGIRIDVASYTPPFVAELLVQSLCAVDGAA</sequence>
<dbReference type="CDD" id="cd02021">
    <property type="entry name" value="GntK"/>
    <property type="match status" value="1"/>
</dbReference>
<protein>
    <recommendedName>
        <fullName evidence="3 9">Gluconokinase</fullName>
        <ecNumber evidence="3 9">2.7.1.12</ecNumber>
    </recommendedName>
</protein>
<dbReference type="Pfam" id="PF01202">
    <property type="entry name" value="SKI"/>
    <property type="match status" value="1"/>
</dbReference>
<accession>A0A975FR56</accession>
<comment type="pathway">
    <text evidence="1">Carbohydrate acid metabolism.</text>
</comment>
<reference evidence="10" key="1">
    <citation type="submission" date="2021-03" db="EMBL/GenBank/DDBJ databases">
        <title>Agromyces archimandritus sp. nov., isolated from the cockroach Archimandrita tessellata.</title>
        <authorList>
            <person name="Guzman J."/>
            <person name="Ortuzar M."/>
            <person name="Poehlein A."/>
            <person name="Daniel R."/>
            <person name="Trujillo M."/>
            <person name="Vilcinskas A."/>
        </authorList>
    </citation>
    <scope>NUCLEOTIDE SEQUENCE</scope>
    <source>
        <strain evidence="10">G127AT</strain>
    </source>
</reference>
<keyword evidence="7 9" id="KW-0067">ATP-binding</keyword>
<dbReference type="Gene3D" id="3.40.50.300">
    <property type="entry name" value="P-loop containing nucleotide triphosphate hydrolases"/>
    <property type="match status" value="1"/>
</dbReference>
<evidence type="ECO:0000256" key="8">
    <source>
        <dbReference type="ARBA" id="ARBA00048090"/>
    </source>
</evidence>
<dbReference type="GO" id="GO:0005524">
    <property type="term" value="F:ATP binding"/>
    <property type="evidence" value="ECO:0007669"/>
    <property type="project" value="UniProtKB-KW"/>
</dbReference>
<keyword evidence="6 9" id="KW-0418">Kinase</keyword>
<dbReference type="PANTHER" id="PTHR43442:SF3">
    <property type="entry name" value="GLUCONOKINASE-RELATED"/>
    <property type="match status" value="1"/>
</dbReference>
<dbReference type="GO" id="GO:0005737">
    <property type="term" value="C:cytoplasm"/>
    <property type="evidence" value="ECO:0007669"/>
    <property type="project" value="TreeGrafter"/>
</dbReference>
<evidence type="ECO:0000313" key="11">
    <source>
        <dbReference type="Proteomes" id="UP000671914"/>
    </source>
</evidence>
<evidence type="ECO:0000256" key="6">
    <source>
        <dbReference type="ARBA" id="ARBA00022777"/>
    </source>
</evidence>
<dbReference type="GO" id="GO:0046316">
    <property type="term" value="F:gluconokinase activity"/>
    <property type="evidence" value="ECO:0007669"/>
    <property type="project" value="UniProtKB-EC"/>
</dbReference>
<dbReference type="EMBL" id="CP071696">
    <property type="protein sequence ID" value="QTX06193.1"/>
    <property type="molecule type" value="Genomic_DNA"/>
</dbReference>